<proteinExistence type="predicted"/>
<feature type="compositionally biased region" description="Polar residues" evidence="1">
    <location>
        <begin position="68"/>
        <end position="84"/>
    </location>
</feature>
<gene>
    <name evidence="3" type="ORF">MATL_G00230370</name>
</gene>
<comment type="caution">
    <text evidence="3">The sequence shown here is derived from an EMBL/GenBank/DDBJ whole genome shotgun (WGS) entry which is preliminary data.</text>
</comment>
<evidence type="ECO:0000313" key="3">
    <source>
        <dbReference type="EMBL" id="KAG7457728.1"/>
    </source>
</evidence>
<name>A0A9D3SY00_MEGAT</name>
<protein>
    <submittedName>
        <fullName evidence="3">Uncharacterized protein</fullName>
    </submittedName>
</protein>
<dbReference type="AlphaFoldDB" id="A0A9D3SY00"/>
<keyword evidence="4" id="KW-1185">Reference proteome</keyword>
<feature type="compositionally biased region" description="Basic and acidic residues" evidence="1">
    <location>
        <begin position="138"/>
        <end position="148"/>
    </location>
</feature>
<evidence type="ECO:0000256" key="2">
    <source>
        <dbReference type="SAM" id="Phobius"/>
    </source>
</evidence>
<evidence type="ECO:0000313" key="4">
    <source>
        <dbReference type="Proteomes" id="UP001046870"/>
    </source>
</evidence>
<sequence length="171" mass="18382">MSECLLASDYRRDKVPSSEKPNPDPTVGIIIGAIIGVLLLLVIIFVAIAVRTPNYKPPPPVKAAGSTEMLNKSQDPLTESQPLSHTMYYETSGEPVTDLDANDEENGYTVGASSGWDDSARHLEDEGQSETLPPYSDSPDRETPRDVPQDPNALSSSSSRGGSFVSPAMYV</sequence>
<dbReference type="EMBL" id="JAFDVH010000021">
    <property type="protein sequence ID" value="KAG7457728.1"/>
    <property type="molecule type" value="Genomic_DNA"/>
</dbReference>
<dbReference type="Proteomes" id="UP001046870">
    <property type="component" value="Chromosome 21"/>
</dbReference>
<feature type="transmembrane region" description="Helical" evidence="2">
    <location>
        <begin position="27"/>
        <end position="50"/>
    </location>
</feature>
<evidence type="ECO:0000256" key="1">
    <source>
        <dbReference type="SAM" id="MobiDB-lite"/>
    </source>
</evidence>
<keyword evidence="2" id="KW-0812">Transmembrane</keyword>
<organism evidence="3 4">
    <name type="scientific">Megalops atlanticus</name>
    <name type="common">Tarpon</name>
    <name type="synonym">Clupea gigantea</name>
    <dbReference type="NCBI Taxonomy" id="7932"/>
    <lineage>
        <taxon>Eukaryota</taxon>
        <taxon>Metazoa</taxon>
        <taxon>Chordata</taxon>
        <taxon>Craniata</taxon>
        <taxon>Vertebrata</taxon>
        <taxon>Euteleostomi</taxon>
        <taxon>Actinopterygii</taxon>
        <taxon>Neopterygii</taxon>
        <taxon>Teleostei</taxon>
        <taxon>Elopiformes</taxon>
        <taxon>Megalopidae</taxon>
        <taxon>Megalops</taxon>
    </lineage>
</organism>
<dbReference type="OrthoDB" id="8949716at2759"/>
<feature type="region of interest" description="Disordered" evidence="1">
    <location>
        <begin position="56"/>
        <end position="171"/>
    </location>
</feature>
<feature type="region of interest" description="Disordered" evidence="1">
    <location>
        <begin position="1"/>
        <end position="23"/>
    </location>
</feature>
<keyword evidence="2" id="KW-1133">Transmembrane helix</keyword>
<keyword evidence="2" id="KW-0472">Membrane</keyword>
<accession>A0A9D3SY00</accession>
<reference evidence="3" key="1">
    <citation type="submission" date="2021-01" db="EMBL/GenBank/DDBJ databases">
        <authorList>
            <person name="Zahm M."/>
            <person name="Roques C."/>
            <person name="Cabau C."/>
            <person name="Klopp C."/>
            <person name="Donnadieu C."/>
            <person name="Jouanno E."/>
            <person name="Lampietro C."/>
            <person name="Louis A."/>
            <person name="Herpin A."/>
            <person name="Echchiki A."/>
            <person name="Berthelot C."/>
            <person name="Parey E."/>
            <person name="Roest-Crollius H."/>
            <person name="Braasch I."/>
            <person name="Postlethwait J."/>
            <person name="Bobe J."/>
            <person name="Montfort J."/>
            <person name="Bouchez O."/>
            <person name="Begum T."/>
            <person name="Mejri S."/>
            <person name="Adams A."/>
            <person name="Chen W.-J."/>
            <person name="Guiguen Y."/>
        </authorList>
    </citation>
    <scope>NUCLEOTIDE SEQUENCE</scope>
    <source>
        <strain evidence="3">YG-15Mar2019-1</strain>
        <tissue evidence="3">Brain</tissue>
    </source>
</reference>